<keyword evidence="12" id="KW-0966">Cell projection</keyword>
<feature type="region of interest" description="Disordered" evidence="14">
    <location>
        <begin position="235"/>
        <end position="277"/>
    </location>
</feature>
<comment type="function">
    <text evidence="1">Microtubule-binding protein that localizes to the microtubular manchette of elongating spermatids.</text>
</comment>
<reference evidence="15" key="2">
    <citation type="submission" date="2025-09" db="UniProtKB">
        <authorList>
            <consortium name="Ensembl"/>
        </authorList>
    </citation>
    <scope>IDENTIFICATION</scope>
</reference>
<dbReference type="PANTHER" id="PTHR14320:SF2">
    <property type="entry name" value="COILED-COIL DOMAIN-CONTAINING PROTEIN 181"/>
    <property type="match status" value="1"/>
</dbReference>
<feature type="compositionally biased region" description="Low complexity" evidence="14">
    <location>
        <begin position="242"/>
        <end position="262"/>
    </location>
</feature>
<evidence type="ECO:0000256" key="4">
    <source>
        <dbReference type="ARBA" id="ARBA00005737"/>
    </source>
</evidence>
<keyword evidence="9" id="KW-0175">Coiled coil</keyword>
<comment type="subcellular location">
    <subcellularLocation>
        <location evidence="2">Cell projection</location>
        <location evidence="2">Cilium</location>
        <location evidence="2">Flagellum</location>
    </subcellularLocation>
    <subcellularLocation>
        <location evidence="3">Cytoplasm</location>
        <location evidence="3">Cytoskeleton</location>
    </subcellularLocation>
</comment>
<sequence>MEVMEEQGHVTTRVAWKSHEDEMKERDGVLEVHNSTDKRLVSGCRKEDEEWRVWNNKEKEEENSKDLREGSAVCDKTDNLTNKRERCMCCHRKSKVNYCPFRFKSDLANFKVPQSHVDSRDRNYEEAPMRLVENGMAGLKILPQREGLRHRKTFANTGEKEDPVVSSMDVVLEKDGKFELVSLGDLRSQGSNRAGFCNGRCTFEVLDGELKCKHTTLQPRPCTAGGVVGIKNQLTTGQTHAQSPRSGSLPRPSSSYRPSSGQRKQRHPCEEEERLSREGKADLIRRETAFHTWLQRKRLQMVQERKLQEAKRRVEEEMKVNEVMPRKEIFHQWLRQKNKEQKLQREAALKAEEEASRDPEENQRAYREWLHRKAIERRTAREAFRQRMRVWAFESRRAKRDQDLFNAFSKVPNFRF</sequence>
<evidence type="ECO:0000256" key="12">
    <source>
        <dbReference type="ARBA" id="ARBA00023273"/>
    </source>
</evidence>
<dbReference type="OMA" id="CISIYHS"/>
<evidence type="ECO:0000313" key="16">
    <source>
        <dbReference type="Proteomes" id="UP000694388"/>
    </source>
</evidence>
<keyword evidence="10" id="KW-0969">Cilium</keyword>
<evidence type="ECO:0000256" key="8">
    <source>
        <dbReference type="ARBA" id="ARBA00022846"/>
    </source>
</evidence>
<evidence type="ECO:0000313" key="15">
    <source>
        <dbReference type="Ensembl" id="ENSEBUP00000004482.1"/>
    </source>
</evidence>
<organism evidence="15 16">
    <name type="scientific">Eptatretus burgeri</name>
    <name type="common">Inshore hagfish</name>
    <dbReference type="NCBI Taxonomy" id="7764"/>
    <lineage>
        <taxon>Eukaryota</taxon>
        <taxon>Metazoa</taxon>
        <taxon>Chordata</taxon>
        <taxon>Craniata</taxon>
        <taxon>Vertebrata</taxon>
        <taxon>Cyclostomata</taxon>
        <taxon>Myxini</taxon>
        <taxon>Myxiniformes</taxon>
        <taxon>Myxinidae</taxon>
        <taxon>Eptatretinae</taxon>
        <taxon>Eptatretus</taxon>
    </lineage>
</organism>
<dbReference type="GO" id="GO:0031514">
    <property type="term" value="C:motile cilium"/>
    <property type="evidence" value="ECO:0007669"/>
    <property type="project" value="UniProtKB-SubCell"/>
</dbReference>
<evidence type="ECO:0000256" key="14">
    <source>
        <dbReference type="SAM" id="MobiDB-lite"/>
    </source>
</evidence>
<evidence type="ECO:0000256" key="7">
    <source>
        <dbReference type="ARBA" id="ARBA00022701"/>
    </source>
</evidence>
<dbReference type="Proteomes" id="UP000694388">
    <property type="component" value="Unplaced"/>
</dbReference>
<evidence type="ECO:0000256" key="9">
    <source>
        <dbReference type="ARBA" id="ARBA00023054"/>
    </source>
</evidence>
<evidence type="ECO:0000256" key="5">
    <source>
        <dbReference type="ARBA" id="ARBA00022306"/>
    </source>
</evidence>
<evidence type="ECO:0000256" key="10">
    <source>
        <dbReference type="ARBA" id="ARBA00023069"/>
    </source>
</evidence>
<keyword evidence="16" id="KW-1185">Reference proteome</keyword>
<dbReference type="PANTHER" id="PTHR14320">
    <property type="entry name" value="COILED-COIL DOMAIN-CONTAINING PROTEIN 181"/>
    <property type="match status" value="1"/>
</dbReference>
<keyword evidence="6" id="KW-0963">Cytoplasm</keyword>
<evidence type="ECO:0000256" key="3">
    <source>
        <dbReference type="ARBA" id="ARBA00004245"/>
    </source>
</evidence>
<keyword evidence="7" id="KW-0493">Microtubule</keyword>
<evidence type="ECO:0000256" key="13">
    <source>
        <dbReference type="ARBA" id="ARBA00047162"/>
    </source>
</evidence>
<accession>A0A8C4NKL3</accession>
<dbReference type="AlphaFoldDB" id="A0A8C4NKL3"/>
<name>A0A8C4NKL3_EPTBU</name>
<proteinExistence type="inferred from homology"/>
<evidence type="ECO:0000256" key="6">
    <source>
        <dbReference type="ARBA" id="ARBA00022490"/>
    </source>
</evidence>
<evidence type="ECO:0000256" key="2">
    <source>
        <dbReference type="ARBA" id="ARBA00004230"/>
    </source>
</evidence>
<protein>
    <recommendedName>
        <fullName evidence="5">Coiled-coil domain-containing protein 181</fullName>
    </recommendedName>
</protein>
<dbReference type="InterPro" id="IPR026687">
    <property type="entry name" value="CCDC181"/>
</dbReference>
<comment type="subunit">
    <text evidence="13">Homodimer. Interacts with HOOK1. Interacts with HOOK2. Interacts with HOOK3.</text>
</comment>
<keyword evidence="8" id="KW-0282">Flagellum</keyword>
<reference evidence="15" key="1">
    <citation type="submission" date="2025-08" db="UniProtKB">
        <authorList>
            <consortium name="Ensembl"/>
        </authorList>
    </citation>
    <scope>IDENTIFICATION</scope>
</reference>
<evidence type="ECO:0000256" key="11">
    <source>
        <dbReference type="ARBA" id="ARBA00023212"/>
    </source>
</evidence>
<dbReference type="GO" id="GO:0005874">
    <property type="term" value="C:microtubule"/>
    <property type="evidence" value="ECO:0007669"/>
    <property type="project" value="UniProtKB-KW"/>
</dbReference>
<evidence type="ECO:0000256" key="1">
    <source>
        <dbReference type="ARBA" id="ARBA00002213"/>
    </source>
</evidence>
<comment type="similarity">
    <text evidence="4">Belongs to the CCDC181 family.</text>
</comment>
<dbReference type="Ensembl" id="ENSEBUT00000004920.1">
    <property type="protein sequence ID" value="ENSEBUP00000004482.1"/>
    <property type="gene ID" value="ENSEBUG00000003155.1"/>
</dbReference>
<dbReference type="GO" id="GO:0008017">
    <property type="term" value="F:microtubule binding"/>
    <property type="evidence" value="ECO:0007669"/>
    <property type="project" value="InterPro"/>
</dbReference>
<keyword evidence="11" id="KW-0206">Cytoskeleton</keyword>